<name>A0ABQ5S2A4_9CHLO</name>
<feature type="region of interest" description="Disordered" evidence="1">
    <location>
        <begin position="410"/>
        <end position="449"/>
    </location>
</feature>
<feature type="compositionally biased region" description="Low complexity" evidence="1">
    <location>
        <begin position="410"/>
        <end position="420"/>
    </location>
</feature>
<accession>A0ABQ5S2A4</accession>
<gene>
    <name evidence="2" type="ORF">VaNZ11_007007</name>
</gene>
<reference evidence="2 3" key="1">
    <citation type="journal article" date="2023" name="IScience">
        <title>Expanded male sex-determining region conserved during the evolution of homothallism in the green alga Volvox.</title>
        <authorList>
            <person name="Yamamoto K."/>
            <person name="Matsuzaki R."/>
            <person name="Mahakham W."/>
            <person name="Heman W."/>
            <person name="Sekimoto H."/>
            <person name="Kawachi M."/>
            <person name="Minakuchi Y."/>
            <person name="Toyoda A."/>
            <person name="Nozaki H."/>
        </authorList>
    </citation>
    <scope>NUCLEOTIDE SEQUENCE [LARGE SCALE GENOMIC DNA]</scope>
    <source>
        <strain evidence="2 3">NIES-4468</strain>
    </source>
</reference>
<proteinExistence type="predicted"/>
<feature type="region of interest" description="Disordered" evidence="1">
    <location>
        <begin position="342"/>
        <end position="364"/>
    </location>
</feature>
<sequence length="1018" mass="105775">MDKVQSPDSRFNFVFAGSTSTTEAADNLDAALCPGMVAMVDAFTPHSAYSPGLCFHLGSRDQGTGSTRCTGRGHGGVGRNYRTTELHRRFLPGNCLQWNSMVIQPGPILATSPSLGHIDSISALTAEDSSGNALDKLISLLLLPDGDNPQVDGSNASAEPLLSSVSFTGVAMNNSPEADRARTTSILGSNAVANGPVESCNSLGRDRMFAGTHPDGKLQLPWLRASVGAAWGRQVCGQPVSSADGKGAGGHSPGVSSGKEDGAMLGLHALAAALDEVEASLDLPGATEAAAEEEKDHGWLPTGLFSQRQAYITSAAFEGQHQQTLRRLRRPKRVARRAVVPSVVSSGQESPLARSQQDQNVSLAGANADDSWRIMVSAPMPHNPEALATLLISGRLINPHTAMPAPLLAAAARAQQQQRQNQPKNRSCGGEDATYQSPSAPQKQQDGYLAAGGKGPAVALVRCASEHDMAAALALNGRRLYSPSMTRNKADSWRPLTVLVQAWAPAASEGGQTGMPPAMAVPVSISSCSPQGSRIRDTGPRLRRVVLTGLPGHMDVDDVIALFGNGLLLPGHCPTPQDRHFLLLCPDAGALSALMEWSGTRLPDKPLDALKQIIPRVNSWSTIRVEEDDGIQLTALMSQLMVSARVCNSTADNIAATAAIRRHQHYPSVAGRFHPAELDEMDEMATAALEAEGRLSGSGSGNLTARQSVKELTSEAVSSREGLCGGAVVGVSPSSLDKPRPHVAGAAAPAGPRAGHEPMKAMPSLDRSLEVPTGMLSLDSVHDAAAAAERAESSRGASSSGLATRPAPRFRRATHSASSQFSTSSSAAGAYFGQGISAGHGFTGATAAAAVAARCACCPPPSFAGRSGVGGGDAGPTSWSGQAAVELLNKLLALGIEPAAGSSPQGAGHDGSGVTRETEDRMPFFRRNRKRMPVYPLPDDEDEAEEEGSGEMIEQEADAGPGGDCRLSQAEPAKVEPAETAAADTGSGEEVWHTSTTDPVAGEVHGLQAEDVTPNELS</sequence>
<evidence type="ECO:0008006" key="4">
    <source>
        <dbReference type="Google" id="ProtNLM"/>
    </source>
</evidence>
<feature type="region of interest" description="Disordered" evidence="1">
    <location>
        <begin position="732"/>
        <end position="760"/>
    </location>
</feature>
<feature type="region of interest" description="Disordered" evidence="1">
    <location>
        <begin position="239"/>
        <end position="260"/>
    </location>
</feature>
<feature type="region of interest" description="Disordered" evidence="1">
    <location>
        <begin position="786"/>
        <end position="819"/>
    </location>
</feature>
<protein>
    <recommendedName>
        <fullName evidence="4">RRM domain-containing protein</fullName>
    </recommendedName>
</protein>
<comment type="caution">
    <text evidence="2">The sequence shown here is derived from an EMBL/GenBank/DDBJ whole genome shotgun (WGS) entry which is preliminary data.</text>
</comment>
<feature type="compositionally biased region" description="Polar residues" evidence="1">
    <location>
        <begin position="434"/>
        <end position="445"/>
    </location>
</feature>
<feature type="compositionally biased region" description="Low complexity" evidence="1">
    <location>
        <begin position="786"/>
        <end position="807"/>
    </location>
</feature>
<evidence type="ECO:0000256" key="1">
    <source>
        <dbReference type="SAM" id="MobiDB-lite"/>
    </source>
</evidence>
<feature type="region of interest" description="Disordered" evidence="1">
    <location>
        <begin position="899"/>
        <end position="1018"/>
    </location>
</feature>
<evidence type="ECO:0000313" key="3">
    <source>
        <dbReference type="Proteomes" id="UP001165090"/>
    </source>
</evidence>
<dbReference type="EMBL" id="BSDZ01000017">
    <property type="protein sequence ID" value="GLI63890.1"/>
    <property type="molecule type" value="Genomic_DNA"/>
</dbReference>
<feature type="compositionally biased region" description="Polar residues" evidence="1">
    <location>
        <begin position="346"/>
        <end position="362"/>
    </location>
</feature>
<organism evidence="2 3">
    <name type="scientific">Volvox africanus</name>
    <dbReference type="NCBI Taxonomy" id="51714"/>
    <lineage>
        <taxon>Eukaryota</taxon>
        <taxon>Viridiplantae</taxon>
        <taxon>Chlorophyta</taxon>
        <taxon>core chlorophytes</taxon>
        <taxon>Chlorophyceae</taxon>
        <taxon>CS clade</taxon>
        <taxon>Chlamydomonadales</taxon>
        <taxon>Volvocaceae</taxon>
        <taxon>Volvox</taxon>
    </lineage>
</organism>
<keyword evidence="3" id="KW-1185">Reference proteome</keyword>
<feature type="compositionally biased region" description="Low complexity" evidence="1">
    <location>
        <begin position="742"/>
        <end position="753"/>
    </location>
</feature>
<feature type="compositionally biased region" description="Acidic residues" evidence="1">
    <location>
        <begin position="938"/>
        <end position="957"/>
    </location>
</feature>
<evidence type="ECO:0000313" key="2">
    <source>
        <dbReference type="EMBL" id="GLI63890.1"/>
    </source>
</evidence>
<dbReference type="Proteomes" id="UP001165090">
    <property type="component" value="Unassembled WGS sequence"/>
</dbReference>